<name>A0A6L2LPG5_TANCI</name>
<accession>A0A6L2LPG5</accession>
<sequence>MLEQEEIDKLVDGDGDEDKESYASAFVDSVINNDGDDIGSKLEPGSHKEHPEHVSDDDEMQRKDEEAEKEKDVIEIVKETNVDDISAKKNNEAVTKKEFVDMNDLPSDKTISKELADTATPTNDTSSKTPSTTTRQKKSFTLKTRHVPGIITTNEMLKKEMPHLVKLAANKDREVSSVDISGGETWRKYILKKEESFVNGRPILPMMKRLL</sequence>
<evidence type="ECO:0000313" key="2">
    <source>
        <dbReference type="EMBL" id="GEU62342.1"/>
    </source>
</evidence>
<evidence type="ECO:0000256" key="1">
    <source>
        <dbReference type="SAM" id="MobiDB-lite"/>
    </source>
</evidence>
<comment type="caution">
    <text evidence="2">The sequence shown here is derived from an EMBL/GenBank/DDBJ whole genome shotgun (WGS) entry which is preliminary data.</text>
</comment>
<organism evidence="2">
    <name type="scientific">Tanacetum cinerariifolium</name>
    <name type="common">Dalmatian daisy</name>
    <name type="synonym">Chrysanthemum cinerariifolium</name>
    <dbReference type="NCBI Taxonomy" id="118510"/>
    <lineage>
        <taxon>Eukaryota</taxon>
        <taxon>Viridiplantae</taxon>
        <taxon>Streptophyta</taxon>
        <taxon>Embryophyta</taxon>
        <taxon>Tracheophyta</taxon>
        <taxon>Spermatophyta</taxon>
        <taxon>Magnoliopsida</taxon>
        <taxon>eudicotyledons</taxon>
        <taxon>Gunneridae</taxon>
        <taxon>Pentapetalae</taxon>
        <taxon>asterids</taxon>
        <taxon>campanulids</taxon>
        <taxon>Asterales</taxon>
        <taxon>Asteraceae</taxon>
        <taxon>Asteroideae</taxon>
        <taxon>Anthemideae</taxon>
        <taxon>Anthemidinae</taxon>
        <taxon>Tanacetum</taxon>
    </lineage>
</organism>
<dbReference type="EMBL" id="BKCJ010004657">
    <property type="protein sequence ID" value="GEU62342.1"/>
    <property type="molecule type" value="Genomic_DNA"/>
</dbReference>
<dbReference type="AlphaFoldDB" id="A0A6L2LPG5"/>
<feature type="compositionally biased region" description="Polar residues" evidence="1">
    <location>
        <begin position="119"/>
        <end position="134"/>
    </location>
</feature>
<feature type="region of interest" description="Disordered" evidence="1">
    <location>
        <begin position="1"/>
        <end position="71"/>
    </location>
</feature>
<feature type="region of interest" description="Disordered" evidence="1">
    <location>
        <begin position="113"/>
        <end position="139"/>
    </location>
</feature>
<gene>
    <name evidence="2" type="ORF">Tci_034320</name>
</gene>
<proteinExistence type="predicted"/>
<reference evidence="2" key="1">
    <citation type="journal article" date="2019" name="Sci. Rep.">
        <title>Draft genome of Tanacetum cinerariifolium, the natural source of mosquito coil.</title>
        <authorList>
            <person name="Yamashiro T."/>
            <person name="Shiraishi A."/>
            <person name="Satake H."/>
            <person name="Nakayama K."/>
        </authorList>
    </citation>
    <scope>NUCLEOTIDE SEQUENCE</scope>
</reference>
<protein>
    <submittedName>
        <fullName evidence="2">Uncharacterized protein</fullName>
    </submittedName>
</protein>
<feature type="compositionally biased region" description="Basic and acidic residues" evidence="1">
    <location>
        <begin position="38"/>
        <end position="71"/>
    </location>
</feature>